<name>A0A0C3G305_PILCF</name>
<evidence type="ECO:0000256" key="4">
    <source>
        <dbReference type="ARBA" id="ARBA00023239"/>
    </source>
</evidence>
<evidence type="ECO:0000256" key="2">
    <source>
        <dbReference type="ARBA" id="ARBA00022723"/>
    </source>
</evidence>
<sequence length="133" mass="14201">MAIEGTCLCGAIKIKIDDEPKEQVLCHCTDCAHTSGAGFSTNILPKDSTLHVTGPVGHYVSKAASGREVTRTFCTVCGSSISHKSAAFGECTALQTGNFPEYFKNIPVAAELFTKDRWVTFKPISGAGQKEVM</sequence>
<protein>
    <recommendedName>
        <fullName evidence="5">CENP-V/GFA domain-containing protein</fullName>
    </recommendedName>
</protein>
<dbReference type="GO" id="GO:0046872">
    <property type="term" value="F:metal ion binding"/>
    <property type="evidence" value="ECO:0007669"/>
    <property type="project" value="UniProtKB-KW"/>
</dbReference>
<dbReference type="Proteomes" id="UP000054166">
    <property type="component" value="Unassembled WGS sequence"/>
</dbReference>
<dbReference type="HOGENOM" id="CLU_055491_3_6_1"/>
<dbReference type="InParanoid" id="A0A0C3G305"/>
<dbReference type="AlphaFoldDB" id="A0A0C3G305"/>
<evidence type="ECO:0000256" key="1">
    <source>
        <dbReference type="ARBA" id="ARBA00005495"/>
    </source>
</evidence>
<evidence type="ECO:0000313" key="6">
    <source>
        <dbReference type="EMBL" id="KIM90635.1"/>
    </source>
</evidence>
<keyword evidence="3" id="KW-0862">Zinc</keyword>
<dbReference type="Pfam" id="PF04828">
    <property type="entry name" value="GFA"/>
    <property type="match status" value="1"/>
</dbReference>
<dbReference type="SUPFAM" id="SSF51316">
    <property type="entry name" value="Mss4-like"/>
    <property type="match status" value="1"/>
</dbReference>
<proteinExistence type="inferred from homology"/>
<gene>
    <name evidence="6" type="ORF">PILCRDRAFT_83866</name>
</gene>
<reference evidence="6 7" key="1">
    <citation type="submission" date="2014-04" db="EMBL/GenBank/DDBJ databases">
        <authorList>
            <consortium name="DOE Joint Genome Institute"/>
            <person name="Kuo A."/>
            <person name="Tarkka M."/>
            <person name="Buscot F."/>
            <person name="Kohler A."/>
            <person name="Nagy L.G."/>
            <person name="Floudas D."/>
            <person name="Copeland A."/>
            <person name="Barry K.W."/>
            <person name="Cichocki N."/>
            <person name="Veneault-Fourrey C."/>
            <person name="LaButti K."/>
            <person name="Lindquist E.A."/>
            <person name="Lipzen A."/>
            <person name="Lundell T."/>
            <person name="Morin E."/>
            <person name="Murat C."/>
            <person name="Sun H."/>
            <person name="Tunlid A."/>
            <person name="Henrissat B."/>
            <person name="Grigoriev I.V."/>
            <person name="Hibbett D.S."/>
            <person name="Martin F."/>
            <person name="Nordberg H.P."/>
            <person name="Cantor M.N."/>
            <person name="Hua S.X."/>
        </authorList>
    </citation>
    <scope>NUCLEOTIDE SEQUENCE [LARGE SCALE GENOMIC DNA]</scope>
    <source>
        <strain evidence="6 7">F 1598</strain>
    </source>
</reference>
<comment type="similarity">
    <text evidence="1">Belongs to the Gfa family.</text>
</comment>
<reference evidence="7" key="2">
    <citation type="submission" date="2015-01" db="EMBL/GenBank/DDBJ databases">
        <title>Evolutionary Origins and Diversification of the Mycorrhizal Mutualists.</title>
        <authorList>
            <consortium name="DOE Joint Genome Institute"/>
            <consortium name="Mycorrhizal Genomics Consortium"/>
            <person name="Kohler A."/>
            <person name="Kuo A."/>
            <person name="Nagy L.G."/>
            <person name="Floudas D."/>
            <person name="Copeland A."/>
            <person name="Barry K.W."/>
            <person name="Cichocki N."/>
            <person name="Veneault-Fourrey C."/>
            <person name="LaButti K."/>
            <person name="Lindquist E.A."/>
            <person name="Lipzen A."/>
            <person name="Lundell T."/>
            <person name="Morin E."/>
            <person name="Murat C."/>
            <person name="Riley R."/>
            <person name="Ohm R."/>
            <person name="Sun H."/>
            <person name="Tunlid A."/>
            <person name="Henrissat B."/>
            <person name="Grigoriev I.V."/>
            <person name="Hibbett D.S."/>
            <person name="Martin F."/>
        </authorList>
    </citation>
    <scope>NUCLEOTIDE SEQUENCE [LARGE SCALE GENOMIC DNA]</scope>
    <source>
        <strain evidence="7">F 1598</strain>
    </source>
</reference>
<organism evidence="6 7">
    <name type="scientific">Piloderma croceum (strain F 1598)</name>
    <dbReference type="NCBI Taxonomy" id="765440"/>
    <lineage>
        <taxon>Eukaryota</taxon>
        <taxon>Fungi</taxon>
        <taxon>Dikarya</taxon>
        <taxon>Basidiomycota</taxon>
        <taxon>Agaricomycotina</taxon>
        <taxon>Agaricomycetes</taxon>
        <taxon>Agaricomycetidae</taxon>
        <taxon>Atheliales</taxon>
        <taxon>Atheliaceae</taxon>
        <taxon>Piloderma</taxon>
    </lineage>
</organism>
<accession>A0A0C3G305</accession>
<evidence type="ECO:0000313" key="7">
    <source>
        <dbReference type="Proteomes" id="UP000054166"/>
    </source>
</evidence>
<keyword evidence="7" id="KW-1185">Reference proteome</keyword>
<dbReference type="EMBL" id="KN832972">
    <property type="protein sequence ID" value="KIM90635.1"/>
    <property type="molecule type" value="Genomic_DNA"/>
</dbReference>
<dbReference type="Gene3D" id="3.90.1590.10">
    <property type="entry name" value="glutathione-dependent formaldehyde- activating enzyme (gfa)"/>
    <property type="match status" value="1"/>
</dbReference>
<dbReference type="InterPro" id="IPR006913">
    <property type="entry name" value="CENP-V/GFA"/>
</dbReference>
<dbReference type="InterPro" id="IPR011057">
    <property type="entry name" value="Mss4-like_sf"/>
</dbReference>
<dbReference type="OrthoDB" id="428768at2759"/>
<evidence type="ECO:0000259" key="5">
    <source>
        <dbReference type="PROSITE" id="PS51891"/>
    </source>
</evidence>
<dbReference type="STRING" id="765440.A0A0C3G305"/>
<feature type="domain" description="CENP-V/GFA" evidence="5">
    <location>
        <begin position="3"/>
        <end position="114"/>
    </location>
</feature>
<dbReference type="PANTHER" id="PTHR33337:SF40">
    <property type="entry name" value="CENP-V_GFA DOMAIN-CONTAINING PROTEIN-RELATED"/>
    <property type="match status" value="1"/>
</dbReference>
<dbReference type="GO" id="GO:0016846">
    <property type="term" value="F:carbon-sulfur lyase activity"/>
    <property type="evidence" value="ECO:0007669"/>
    <property type="project" value="InterPro"/>
</dbReference>
<evidence type="ECO:0000256" key="3">
    <source>
        <dbReference type="ARBA" id="ARBA00022833"/>
    </source>
</evidence>
<keyword evidence="2" id="KW-0479">Metal-binding</keyword>
<keyword evidence="4" id="KW-0456">Lyase</keyword>
<dbReference type="PANTHER" id="PTHR33337">
    <property type="entry name" value="GFA DOMAIN-CONTAINING PROTEIN"/>
    <property type="match status" value="1"/>
</dbReference>
<dbReference type="PROSITE" id="PS51891">
    <property type="entry name" value="CENP_V_GFA"/>
    <property type="match status" value="1"/>
</dbReference>